<keyword evidence="2" id="KW-1133">Transmembrane helix</keyword>
<comment type="caution">
    <text evidence="3">The sequence shown here is derived from an EMBL/GenBank/DDBJ whole genome shotgun (WGS) entry which is preliminary data.</text>
</comment>
<organism evidence="3 4">
    <name type="scientific">Trichoderma ghanense</name>
    <dbReference type="NCBI Taxonomy" id="65468"/>
    <lineage>
        <taxon>Eukaryota</taxon>
        <taxon>Fungi</taxon>
        <taxon>Dikarya</taxon>
        <taxon>Ascomycota</taxon>
        <taxon>Pezizomycotina</taxon>
        <taxon>Sordariomycetes</taxon>
        <taxon>Hypocreomycetidae</taxon>
        <taxon>Hypocreales</taxon>
        <taxon>Hypocreaceae</taxon>
        <taxon>Trichoderma</taxon>
    </lineage>
</organism>
<feature type="region of interest" description="Disordered" evidence="1">
    <location>
        <begin position="37"/>
        <end position="58"/>
    </location>
</feature>
<feature type="region of interest" description="Disordered" evidence="1">
    <location>
        <begin position="94"/>
        <end position="114"/>
    </location>
</feature>
<keyword evidence="2" id="KW-0472">Membrane</keyword>
<dbReference type="GeneID" id="300573032"/>
<evidence type="ECO:0000256" key="2">
    <source>
        <dbReference type="SAM" id="Phobius"/>
    </source>
</evidence>
<name>A0ABY2HHQ9_9HYPO</name>
<gene>
    <name evidence="3" type="ORF">CCMA1212_001148</name>
</gene>
<accession>A0ABY2HHQ9</accession>
<dbReference type="EMBL" id="PPTA01000001">
    <property type="protein sequence ID" value="TFB07136.1"/>
    <property type="molecule type" value="Genomic_DNA"/>
</dbReference>
<reference evidence="3 4" key="1">
    <citation type="submission" date="2018-01" db="EMBL/GenBank/DDBJ databases">
        <title>Genome characterization of the sugarcane-associated fungus Trichoderma ghanense CCMA-1212 and their application in lignocelulose bioconversion.</title>
        <authorList>
            <person name="Steindorff A.S."/>
            <person name="Mendes T.D."/>
            <person name="Vilela E.S.D."/>
            <person name="Rodrigues D.S."/>
            <person name="Formighieri E.F."/>
            <person name="Melo I.S."/>
            <person name="Favaro L.C.L."/>
        </authorList>
    </citation>
    <scope>NUCLEOTIDE SEQUENCE [LARGE SCALE GENOMIC DNA]</scope>
    <source>
        <strain evidence="3 4">CCMA-1212</strain>
    </source>
</reference>
<keyword evidence="2" id="KW-0812">Transmembrane</keyword>
<evidence type="ECO:0000313" key="3">
    <source>
        <dbReference type="EMBL" id="TFB07136.1"/>
    </source>
</evidence>
<protein>
    <submittedName>
        <fullName evidence="3">Uncharacterized protein</fullName>
    </submittedName>
</protein>
<dbReference type="Proteomes" id="UP001642720">
    <property type="component" value="Unassembled WGS sequence"/>
</dbReference>
<evidence type="ECO:0000256" key="1">
    <source>
        <dbReference type="SAM" id="MobiDB-lite"/>
    </source>
</evidence>
<sequence>MLLVLDPTSSSPQQYTTLFKTTAQQTTLATQTLLSTDTSYTPLPTTADEAPRQTNSSGLNSQAKIGLESGIALGVLVVVVAIGLCVYGFSCRKSDSDSDTIRSYSPEPGTPHASMLELPSQHMYGNGGLRYEAISNNHPYANAHVPLTVPQRAPVGFGQWGNPDQSSHPLMGTAELDEGSTWNRYPRVPELQAGPHKKMAANARRAELESNNTSSPAATFRIPRKQLSSHTWSPWFGQKCPCGRHDGEPAFGRRDGFRQGSICTARERRNGTLQEAT</sequence>
<dbReference type="RefSeq" id="XP_073563337.1">
    <property type="nucleotide sequence ID" value="XM_073698582.1"/>
</dbReference>
<proteinExistence type="predicted"/>
<evidence type="ECO:0000313" key="4">
    <source>
        <dbReference type="Proteomes" id="UP001642720"/>
    </source>
</evidence>
<feature type="transmembrane region" description="Helical" evidence="2">
    <location>
        <begin position="70"/>
        <end position="89"/>
    </location>
</feature>
<keyword evidence="4" id="KW-1185">Reference proteome</keyword>